<keyword evidence="1" id="KW-0732">Signal</keyword>
<gene>
    <name evidence="2" type="ORF">CMC5_061980</name>
</gene>
<dbReference type="RefSeq" id="WP_050433672.1">
    <property type="nucleotide sequence ID" value="NZ_CP012159.1"/>
</dbReference>
<reference evidence="2 3" key="1">
    <citation type="submission" date="2015-07" db="EMBL/GenBank/DDBJ databases">
        <title>Genome analysis of myxobacterium Chondromyces crocatus Cm c5 reveals a high potential for natural compound synthesis and the genetic basis for the loss of fruiting body formation.</title>
        <authorList>
            <person name="Zaburannyi N."/>
            <person name="Bunk B."/>
            <person name="Maier J."/>
            <person name="Overmann J."/>
            <person name="Mueller R."/>
        </authorList>
    </citation>
    <scope>NUCLEOTIDE SEQUENCE [LARGE SCALE GENOMIC DNA]</scope>
    <source>
        <strain evidence="2 3">Cm c5</strain>
    </source>
</reference>
<dbReference type="PROSITE" id="PS51257">
    <property type="entry name" value="PROKAR_LIPOPROTEIN"/>
    <property type="match status" value="1"/>
</dbReference>
<protein>
    <recommendedName>
        <fullName evidence="4">Dumpy</fullName>
    </recommendedName>
</protein>
<feature type="signal peptide" evidence="1">
    <location>
        <begin position="1"/>
        <end position="25"/>
    </location>
</feature>
<dbReference type="Proteomes" id="UP000067626">
    <property type="component" value="Chromosome"/>
</dbReference>
<keyword evidence="3" id="KW-1185">Reference proteome</keyword>
<dbReference type="EMBL" id="CP012159">
    <property type="protein sequence ID" value="AKT41976.1"/>
    <property type="molecule type" value="Genomic_DNA"/>
</dbReference>
<dbReference type="KEGG" id="ccro:CMC5_061980"/>
<evidence type="ECO:0000313" key="2">
    <source>
        <dbReference type="EMBL" id="AKT41976.1"/>
    </source>
</evidence>
<sequence length="296" mass="29302">MRQRSPRPSNTALSLLTSLGLAVLAAVTAGGCSGCDEPSITCDATGQNCVYCDAYGCSPVDPGHSSSSGGLGGSGGNTGGSGGEGGGVGGGVPACDPETAICPCDDAGACPGDLLCSDGLCVEGCDFSYECAVGSVCADGQCVQGCVTPADCASGATCENGVCVPDPQNPACSNQNPCPDPNDVCVEGQCATGCSQNSDCPDGEVCNASTGACILDPSPTQGCSMPGSECGGLGQVCMGDGYCHYPCTTTLQCKQIDSRFFSCDQGICKTEEQANPECTSQIPCPSGKSCINNRCL</sequence>
<evidence type="ECO:0000256" key="1">
    <source>
        <dbReference type="SAM" id="SignalP"/>
    </source>
</evidence>
<dbReference type="AlphaFoldDB" id="A0A0K1EMD3"/>
<accession>A0A0K1EMD3</accession>
<proteinExistence type="predicted"/>
<evidence type="ECO:0008006" key="4">
    <source>
        <dbReference type="Google" id="ProtNLM"/>
    </source>
</evidence>
<feature type="chain" id="PRO_5005459677" description="Dumpy" evidence="1">
    <location>
        <begin position="26"/>
        <end position="296"/>
    </location>
</feature>
<evidence type="ECO:0000313" key="3">
    <source>
        <dbReference type="Proteomes" id="UP000067626"/>
    </source>
</evidence>
<dbReference type="STRING" id="52.CMC5_061980"/>
<organism evidence="2 3">
    <name type="scientific">Chondromyces crocatus</name>
    <dbReference type="NCBI Taxonomy" id="52"/>
    <lineage>
        <taxon>Bacteria</taxon>
        <taxon>Pseudomonadati</taxon>
        <taxon>Myxococcota</taxon>
        <taxon>Polyangia</taxon>
        <taxon>Polyangiales</taxon>
        <taxon>Polyangiaceae</taxon>
        <taxon>Chondromyces</taxon>
    </lineage>
</organism>
<name>A0A0K1EMD3_CHOCO</name>